<dbReference type="AlphaFoldDB" id="A0A9W6UUN1"/>
<dbReference type="EMBL" id="BSRZ01000006">
    <property type="protein sequence ID" value="GLW64816.1"/>
    <property type="molecule type" value="Genomic_DNA"/>
</dbReference>
<accession>A0A9W6UUN1</accession>
<organism evidence="1 2">
    <name type="scientific">Actinomadura rubrobrunea</name>
    <dbReference type="NCBI Taxonomy" id="115335"/>
    <lineage>
        <taxon>Bacteria</taxon>
        <taxon>Bacillati</taxon>
        <taxon>Actinomycetota</taxon>
        <taxon>Actinomycetes</taxon>
        <taxon>Streptosporangiales</taxon>
        <taxon>Thermomonosporaceae</taxon>
        <taxon>Actinomadura</taxon>
    </lineage>
</organism>
<evidence type="ECO:0000313" key="1">
    <source>
        <dbReference type="EMBL" id="GLW64816.1"/>
    </source>
</evidence>
<keyword evidence="2" id="KW-1185">Reference proteome</keyword>
<gene>
    <name evidence="1" type="ORF">Arub01_30600</name>
</gene>
<proteinExistence type="predicted"/>
<evidence type="ECO:0000313" key="2">
    <source>
        <dbReference type="Proteomes" id="UP001165124"/>
    </source>
</evidence>
<name>A0A9W6UUN1_9ACTN</name>
<sequence>MAPDGTAACDRLAALHTHLLARGLTAKLTPQGLRISNPQVSGCCDRAAADLVTCRPRPEDGGALWFYTSWQEPIGPADDIIDASVFIIGYLNRRAER</sequence>
<comment type="caution">
    <text evidence="1">The sequence shown here is derived from an EMBL/GenBank/DDBJ whole genome shotgun (WGS) entry which is preliminary data.</text>
</comment>
<protein>
    <submittedName>
        <fullName evidence="1">Uncharacterized protein</fullName>
    </submittedName>
</protein>
<dbReference type="Proteomes" id="UP001165124">
    <property type="component" value="Unassembled WGS sequence"/>
</dbReference>
<reference evidence="1" key="1">
    <citation type="submission" date="2023-02" db="EMBL/GenBank/DDBJ databases">
        <title>Actinomadura rubrobrunea NBRC 14622.</title>
        <authorList>
            <person name="Ichikawa N."/>
            <person name="Sato H."/>
            <person name="Tonouchi N."/>
        </authorList>
    </citation>
    <scope>NUCLEOTIDE SEQUENCE</scope>
    <source>
        <strain evidence="1">NBRC 14622</strain>
    </source>
</reference>
<dbReference type="RefSeq" id="WP_067907184.1">
    <property type="nucleotide sequence ID" value="NZ_BSRZ01000006.1"/>
</dbReference>